<reference evidence="1" key="1">
    <citation type="journal article" date="2012" name="Nature">
        <title>The oyster genome reveals stress adaptation and complexity of shell formation.</title>
        <authorList>
            <person name="Zhang G."/>
            <person name="Fang X."/>
            <person name="Guo X."/>
            <person name="Li L."/>
            <person name="Luo R."/>
            <person name="Xu F."/>
            <person name="Yang P."/>
            <person name="Zhang L."/>
            <person name="Wang X."/>
            <person name="Qi H."/>
            <person name="Xiong Z."/>
            <person name="Que H."/>
            <person name="Xie Y."/>
            <person name="Holland P.W."/>
            <person name="Paps J."/>
            <person name="Zhu Y."/>
            <person name="Wu F."/>
            <person name="Chen Y."/>
            <person name="Wang J."/>
            <person name="Peng C."/>
            <person name="Meng J."/>
            <person name="Yang L."/>
            <person name="Liu J."/>
            <person name="Wen B."/>
            <person name="Zhang N."/>
            <person name="Huang Z."/>
            <person name="Zhu Q."/>
            <person name="Feng Y."/>
            <person name="Mount A."/>
            <person name="Hedgecock D."/>
            <person name="Xu Z."/>
            <person name="Liu Y."/>
            <person name="Domazet-Loso T."/>
            <person name="Du Y."/>
            <person name="Sun X."/>
            <person name="Zhang S."/>
            <person name="Liu B."/>
            <person name="Cheng P."/>
            <person name="Jiang X."/>
            <person name="Li J."/>
            <person name="Fan D."/>
            <person name="Wang W."/>
            <person name="Fu W."/>
            <person name="Wang T."/>
            <person name="Wang B."/>
            <person name="Zhang J."/>
            <person name="Peng Z."/>
            <person name="Li Y."/>
            <person name="Li N."/>
            <person name="Wang J."/>
            <person name="Chen M."/>
            <person name="He Y."/>
            <person name="Tan F."/>
            <person name="Song X."/>
            <person name="Zheng Q."/>
            <person name="Huang R."/>
            <person name="Yang H."/>
            <person name="Du X."/>
            <person name="Chen L."/>
            <person name="Yang M."/>
            <person name="Gaffney P.M."/>
            <person name="Wang S."/>
            <person name="Luo L."/>
            <person name="She Z."/>
            <person name="Ming Y."/>
            <person name="Huang W."/>
            <person name="Zhang S."/>
            <person name="Huang B."/>
            <person name="Zhang Y."/>
            <person name="Qu T."/>
            <person name="Ni P."/>
            <person name="Miao G."/>
            <person name="Wang J."/>
            <person name="Wang Q."/>
            <person name="Steinberg C.E."/>
            <person name="Wang H."/>
            <person name="Li N."/>
            <person name="Qian L."/>
            <person name="Zhang G."/>
            <person name="Li Y."/>
            <person name="Yang H."/>
            <person name="Liu X."/>
            <person name="Wang J."/>
            <person name="Yin Y."/>
            <person name="Wang J."/>
        </authorList>
    </citation>
    <scope>NUCLEOTIDE SEQUENCE [LARGE SCALE GENOMIC DNA]</scope>
    <source>
        <strain evidence="1">05x7-T-G4-1.051#20</strain>
    </source>
</reference>
<accession>K1RCU2</accession>
<dbReference type="HOGENOM" id="CLU_2514824_0_0_1"/>
<organism evidence="1">
    <name type="scientific">Magallana gigas</name>
    <name type="common">Pacific oyster</name>
    <name type="synonym">Crassostrea gigas</name>
    <dbReference type="NCBI Taxonomy" id="29159"/>
    <lineage>
        <taxon>Eukaryota</taxon>
        <taxon>Metazoa</taxon>
        <taxon>Spiralia</taxon>
        <taxon>Lophotrochozoa</taxon>
        <taxon>Mollusca</taxon>
        <taxon>Bivalvia</taxon>
        <taxon>Autobranchia</taxon>
        <taxon>Pteriomorphia</taxon>
        <taxon>Ostreida</taxon>
        <taxon>Ostreoidea</taxon>
        <taxon>Ostreidae</taxon>
        <taxon>Magallana</taxon>
    </lineage>
</organism>
<gene>
    <name evidence="1" type="ORF">CGI_10021377</name>
</gene>
<dbReference type="EMBL" id="JH817869">
    <property type="protein sequence ID" value="EKC41494.1"/>
    <property type="molecule type" value="Genomic_DNA"/>
</dbReference>
<name>K1RCU2_MAGGI</name>
<dbReference type="AlphaFoldDB" id="K1RCU2"/>
<proteinExistence type="predicted"/>
<dbReference type="InParanoid" id="K1RCU2"/>
<sequence>MSGIYYVVSQTIPAIGTGLVLICVIVLVVCFRYRRKSKKPSNDRPVVCVNEIKINLPYSPDNKYEERSSEIMLLLIESRKGAINV</sequence>
<evidence type="ECO:0000313" key="1">
    <source>
        <dbReference type="EMBL" id="EKC41494.1"/>
    </source>
</evidence>
<protein>
    <submittedName>
        <fullName evidence="1">Uncharacterized protein</fullName>
    </submittedName>
</protein>